<dbReference type="EMBL" id="AP013035">
    <property type="protein sequence ID" value="BAT72293.1"/>
    <property type="molecule type" value="Genomic_DNA"/>
</dbReference>
<accession>A0A0S3QVE8</accession>
<evidence type="ECO:0000256" key="2">
    <source>
        <dbReference type="ARBA" id="ARBA00022485"/>
    </source>
</evidence>
<evidence type="ECO:0000259" key="13">
    <source>
        <dbReference type="PROSITE" id="PS51379"/>
    </source>
</evidence>
<reference evidence="15" key="1">
    <citation type="journal article" date="2018" name="Science">
        <title>A primordial and reversible TCA cycle in a facultatively chemolithoautotrophic thermophile.</title>
        <authorList>
            <person name="Nunoura T."/>
            <person name="Chikaraishi Y."/>
            <person name="Izaki R."/>
            <person name="Suwa T."/>
            <person name="Sato T."/>
            <person name="Harada T."/>
            <person name="Mori K."/>
            <person name="Kato Y."/>
            <person name="Miyazaki M."/>
            <person name="Shimamura S."/>
            <person name="Yanagawa K."/>
            <person name="Shuto A."/>
            <person name="Ohkouchi N."/>
            <person name="Fujita N."/>
            <person name="Takaki Y."/>
            <person name="Atomi H."/>
            <person name="Takai K."/>
        </authorList>
    </citation>
    <scope>NUCLEOTIDE SEQUENCE [LARGE SCALE GENOMIC DNA]</scope>
    <source>
        <strain evidence="15">DSM 17441 / JCM 13301 / NBRC 103674 / ABI70S6</strain>
    </source>
</reference>
<dbReference type="PROSITE" id="PS51379">
    <property type="entry name" value="4FE4S_FER_2"/>
    <property type="match status" value="2"/>
</dbReference>
<keyword evidence="8 12" id="KW-0411">Iron-sulfur</keyword>
<comment type="subcellular location">
    <subcellularLocation>
        <location evidence="12">Cell membrane</location>
        <topology evidence="12">Peripheral membrane protein</topology>
    </subcellularLocation>
</comment>
<evidence type="ECO:0000256" key="10">
    <source>
        <dbReference type="ARBA" id="ARBA00023075"/>
    </source>
</evidence>
<dbReference type="EC" id="7.1.1.-" evidence="12"/>
<comment type="similarity">
    <text evidence="12">Belongs to the complex I 23 kDa subunit family.</text>
</comment>
<feature type="binding site" evidence="12">
    <location>
        <position position="105"/>
    </location>
    <ligand>
        <name>[4Fe-4S] cluster</name>
        <dbReference type="ChEBI" id="CHEBI:49883"/>
        <label>1</label>
    </ligand>
</feature>
<evidence type="ECO:0000256" key="5">
    <source>
        <dbReference type="ARBA" id="ARBA00022737"/>
    </source>
</evidence>
<dbReference type="GO" id="GO:0005506">
    <property type="term" value="F:iron ion binding"/>
    <property type="evidence" value="ECO:0007669"/>
    <property type="project" value="UniProtKB-UniRule"/>
</dbReference>
<evidence type="ECO:0000313" key="14">
    <source>
        <dbReference type="EMBL" id="BAT72293.1"/>
    </source>
</evidence>
<evidence type="ECO:0000256" key="7">
    <source>
        <dbReference type="ARBA" id="ARBA00023004"/>
    </source>
</evidence>
<dbReference type="STRING" id="1298851.TST_1507"/>
<dbReference type="Gene3D" id="3.30.70.3270">
    <property type="match status" value="1"/>
</dbReference>
<dbReference type="HAMAP" id="MF_01351">
    <property type="entry name" value="NDH1_NuoI"/>
    <property type="match status" value="1"/>
</dbReference>
<dbReference type="SUPFAM" id="SSF54862">
    <property type="entry name" value="4Fe-4S ferredoxins"/>
    <property type="match status" value="1"/>
</dbReference>
<dbReference type="GO" id="GO:0048038">
    <property type="term" value="F:quinone binding"/>
    <property type="evidence" value="ECO:0007669"/>
    <property type="project" value="UniProtKB-KW"/>
</dbReference>
<keyword evidence="9 12" id="KW-0520">NAD</keyword>
<dbReference type="AlphaFoldDB" id="A0A0S3QVE8"/>
<name>A0A0S3QVE8_THET7</name>
<evidence type="ECO:0000313" key="15">
    <source>
        <dbReference type="Proteomes" id="UP000063234"/>
    </source>
</evidence>
<keyword evidence="2 12" id="KW-0004">4Fe-4S</keyword>
<feature type="binding site" evidence="12">
    <location>
        <position position="101"/>
    </location>
    <ligand>
        <name>[4Fe-4S] cluster</name>
        <dbReference type="ChEBI" id="CHEBI:49883"/>
        <label>2</label>
    </ligand>
</feature>
<dbReference type="PANTHER" id="PTHR10849">
    <property type="entry name" value="NADH DEHYDROGENASE UBIQUINONE IRON-SULFUR PROTEIN 8, MITOCHONDRIAL"/>
    <property type="match status" value="1"/>
</dbReference>
<comment type="catalytic activity">
    <reaction evidence="12">
        <text>a quinone + NADH + 5 H(+)(in) = a quinol + NAD(+) + 4 H(+)(out)</text>
        <dbReference type="Rhea" id="RHEA:57888"/>
        <dbReference type="ChEBI" id="CHEBI:15378"/>
        <dbReference type="ChEBI" id="CHEBI:24646"/>
        <dbReference type="ChEBI" id="CHEBI:57540"/>
        <dbReference type="ChEBI" id="CHEBI:57945"/>
        <dbReference type="ChEBI" id="CHEBI:132124"/>
    </reaction>
</comment>
<keyword evidence="15" id="KW-1185">Reference proteome</keyword>
<protein>
    <recommendedName>
        <fullName evidence="12">NADH-quinone oxidoreductase subunit I</fullName>
        <ecNumber evidence="12">7.1.1.-</ecNumber>
    </recommendedName>
    <alternativeName>
        <fullName evidence="12">NADH dehydrogenase I subunit I</fullName>
    </alternativeName>
    <alternativeName>
        <fullName evidence="12">NDH-1 subunit I</fullName>
    </alternativeName>
</protein>
<keyword evidence="4 12" id="KW-0479">Metal-binding</keyword>
<keyword evidence="5" id="KW-0677">Repeat</keyword>
<evidence type="ECO:0000256" key="8">
    <source>
        <dbReference type="ARBA" id="ARBA00023014"/>
    </source>
</evidence>
<dbReference type="NCBIfam" id="TIGR01971">
    <property type="entry name" value="NuoI"/>
    <property type="match status" value="1"/>
</dbReference>
<dbReference type="Proteomes" id="UP000063234">
    <property type="component" value="Chromosome"/>
</dbReference>
<dbReference type="RefSeq" id="WP_068550336.1">
    <property type="nucleotide sequence ID" value="NZ_AP013035.1"/>
</dbReference>
<keyword evidence="7 12" id="KW-0408">Iron</keyword>
<comment type="subunit">
    <text evidence="12">NDH-1 is composed of 14 different subunits. Subunits NuoA, H, J, K, L, M, N constitute the membrane sector of the complex.</text>
</comment>
<proteinExistence type="inferred from homology"/>
<dbReference type="InterPro" id="IPR010226">
    <property type="entry name" value="NADH_quinone_OxRdtase_chainI"/>
</dbReference>
<dbReference type="InterPro" id="IPR017900">
    <property type="entry name" value="4Fe4S_Fe_S_CS"/>
</dbReference>
<feature type="binding site" evidence="12">
    <location>
        <position position="67"/>
    </location>
    <ligand>
        <name>[4Fe-4S] cluster</name>
        <dbReference type="ChEBI" id="CHEBI:49883"/>
        <label>2</label>
    </ligand>
</feature>
<comment type="cofactor">
    <cofactor evidence="12">
        <name>[4Fe-4S] cluster</name>
        <dbReference type="ChEBI" id="CHEBI:49883"/>
    </cofactor>
    <text evidence="12">Binds 2 [4Fe-4S] clusters per subunit.</text>
</comment>
<dbReference type="GO" id="GO:0051539">
    <property type="term" value="F:4 iron, 4 sulfur cluster binding"/>
    <property type="evidence" value="ECO:0007669"/>
    <property type="project" value="UniProtKB-KW"/>
</dbReference>
<dbReference type="InterPro" id="IPR017896">
    <property type="entry name" value="4Fe4S_Fe-S-bd"/>
</dbReference>
<keyword evidence="3 12" id="KW-0874">Quinone</keyword>
<dbReference type="OrthoDB" id="9798098at2"/>
<evidence type="ECO:0000256" key="1">
    <source>
        <dbReference type="ARBA" id="ARBA00022475"/>
    </source>
</evidence>
<feature type="binding site" evidence="12">
    <location>
        <position position="60"/>
    </location>
    <ligand>
        <name>[4Fe-4S] cluster</name>
        <dbReference type="ChEBI" id="CHEBI:49883"/>
        <label>1</label>
    </ligand>
</feature>
<feature type="domain" description="4Fe-4S ferredoxin-type" evidence="13">
    <location>
        <begin position="45"/>
        <end position="77"/>
    </location>
</feature>
<dbReference type="PANTHER" id="PTHR10849:SF24">
    <property type="entry name" value="NADH-QUINONE OXIDOREDUCTASE SUBUNIT I 2"/>
    <property type="match status" value="1"/>
</dbReference>
<evidence type="ECO:0000256" key="4">
    <source>
        <dbReference type="ARBA" id="ARBA00022723"/>
    </source>
</evidence>
<dbReference type="PROSITE" id="PS00198">
    <property type="entry name" value="4FE4S_FER_1"/>
    <property type="match status" value="1"/>
</dbReference>
<dbReference type="GO" id="GO:0005886">
    <property type="term" value="C:plasma membrane"/>
    <property type="evidence" value="ECO:0007669"/>
    <property type="project" value="UniProtKB-SubCell"/>
</dbReference>
<feature type="binding site" evidence="12">
    <location>
        <position position="98"/>
    </location>
    <ligand>
        <name>[4Fe-4S] cluster</name>
        <dbReference type="ChEBI" id="CHEBI:49883"/>
        <label>2</label>
    </ligand>
</feature>
<keyword evidence="10 12" id="KW-0830">Ubiquinone</keyword>
<dbReference type="GO" id="GO:0050136">
    <property type="term" value="F:NADH dehydrogenase (quinone) (non-electrogenic) activity"/>
    <property type="evidence" value="ECO:0007669"/>
    <property type="project" value="UniProtKB-UniRule"/>
</dbReference>
<keyword evidence="11 12" id="KW-0472">Membrane</keyword>
<sequence length="146" mass="17117">MIAKALMKDLLIGLRRTLHYFFTKPITVQYPKEKLQPFPRFRGFIRLVKDEGGNFKCIACGQCQRVCPAQCISLKGEGKGKERHPVEFNIDFSRCIFCAFCVEICPVDALETTTFYEGAEYDVNWLHFDINKLTEDYKKWERTFKK</sequence>
<keyword evidence="1 12" id="KW-1003">Cell membrane</keyword>
<gene>
    <name evidence="12" type="primary">nuoI</name>
    <name evidence="14" type="ORF">TST_1507</name>
</gene>
<feature type="domain" description="4Fe-4S ferredoxin-type" evidence="13">
    <location>
        <begin position="86"/>
        <end position="115"/>
    </location>
</feature>
<feature type="binding site" evidence="12">
    <location>
        <position position="57"/>
    </location>
    <ligand>
        <name>[4Fe-4S] cluster</name>
        <dbReference type="ChEBI" id="CHEBI:49883"/>
        <label>1</label>
    </ligand>
</feature>
<feature type="binding site" evidence="12">
    <location>
        <position position="63"/>
    </location>
    <ligand>
        <name>[4Fe-4S] cluster</name>
        <dbReference type="ChEBI" id="CHEBI:49883"/>
        <label>1</label>
    </ligand>
</feature>
<evidence type="ECO:0000256" key="12">
    <source>
        <dbReference type="HAMAP-Rule" id="MF_01351"/>
    </source>
</evidence>
<evidence type="ECO:0000256" key="6">
    <source>
        <dbReference type="ARBA" id="ARBA00022967"/>
    </source>
</evidence>
<comment type="function">
    <text evidence="12">NDH-1 shuttles electrons from NADH, via FMN and iron-sulfur (Fe-S) centers, to quinones in the respiratory chain. The immediate electron acceptor for the enzyme in this species is believed to be ubiquinone. Couples the redox reaction to proton translocation (for every two electrons transferred, four hydrogen ions are translocated across the cytoplasmic membrane), and thus conserves the redox energy in a proton gradient.</text>
</comment>
<evidence type="ECO:0000256" key="9">
    <source>
        <dbReference type="ARBA" id="ARBA00023027"/>
    </source>
</evidence>
<dbReference type="Pfam" id="PF12838">
    <property type="entry name" value="Fer4_7"/>
    <property type="match status" value="1"/>
</dbReference>
<keyword evidence="14" id="KW-0560">Oxidoreductase</keyword>
<keyword evidence="6 12" id="KW-1278">Translocase</keyword>
<evidence type="ECO:0000256" key="11">
    <source>
        <dbReference type="ARBA" id="ARBA00023136"/>
    </source>
</evidence>
<evidence type="ECO:0000256" key="3">
    <source>
        <dbReference type="ARBA" id="ARBA00022719"/>
    </source>
</evidence>
<organism evidence="14 15">
    <name type="scientific">Thermosulfidibacter takaii (strain DSM 17441 / JCM 13301 / NBRC 103674 / ABI70S6)</name>
    <dbReference type="NCBI Taxonomy" id="1298851"/>
    <lineage>
        <taxon>Bacteria</taxon>
        <taxon>Pseudomonadati</taxon>
        <taxon>Thermosulfidibacterota</taxon>
        <taxon>Thermosulfidibacteria</taxon>
        <taxon>Thermosulfidibacterales</taxon>
        <taxon>Thermosulfidibacteraceae</taxon>
    </lineage>
</organism>
<dbReference type="KEGG" id="ttk:TST_1507"/>
<feature type="binding site" evidence="12">
    <location>
        <position position="95"/>
    </location>
    <ligand>
        <name>[4Fe-4S] cluster</name>
        <dbReference type="ChEBI" id="CHEBI:49883"/>
        <label>2</label>
    </ligand>
</feature>